<feature type="domain" description="Ig-like" evidence="5">
    <location>
        <begin position="68"/>
        <end position="124"/>
    </location>
</feature>
<dbReference type="InterPro" id="IPR013783">
    <property type="entry name" value="Ig-like_fold"/>
</dbReference>
<dbReference type="AlphaFoldDB" id="A0A6P8GMK1"/>
<keyword evidence="6" id="KW-1185">Reference proteome</keyword>
<feature type="domain" description="Ig-like" evidence="5">
    <location>
        <begin position="244"/>
        <end position="336"/>
    </location>
</feature>
<name>A0A6P8GMK1_CLUHA</name>
<reference evidence="7" key="1">
    <citation type="submission" date="2025-08" db="UniProtKB">
        <authorList>
            <consortium name="RefSeq"/>
        </authorList>
    </citation>
    <scope>IDENTIFICATION</scope>
</reference>
<keyword evidence="4" id="KW-1133">Transmembrane helix</keyword>
<feature type="domain" description="Ig-like" evidence="5">
    <location>
        <begin position="339"/>
        <end position="430"/>
    </location>
</feature>
<evidence type="ECO:0000256" key="3">
    <source>
        <dbReference type="SAM" id="MobiDB-lite"/>
    </source>
</evidence>
<dbReference type="Pfam" id="PF13895">
    <property type="entry name" value="Ig_2"/>
    <property type="match status" value="4"/>
</dbReference>
<dbReference type="KEGG" id="char:105897108"/>
<dbReference type="SMART" id="SM00409">
    <property type="entry name" value="IG"/>
    <property type="match status" value="11"/>
</dbReference>
<keyword evidence="2" id="KW-1015">Disulfide bond</keyword>
<feature type="domain" description="Ig-like" evidence="5">
    <location>
        <begin position="722"/>
        <end position="810"/>
    </location>
</feature>
<dbReference type="InterPro" id="IPR003599">
    <property type="entry name" value="Ig_sub"/>
</dbReference>
<dbReference type="SMART" id="SM00408">
    <property type="entry name" value="IGc2"/>
    <property type="match status" value="8"/>
</dbReference>
<dbReference type="SUPFAM" id="SSF48726">
    <property type="entry name" value="Immunoglobulin"/>
    <property type="match status" value="11"/>
</dbReference>
<feature type="region of interest" description="Disordered" evidence="3">
    <location>
        <begin position="296"/>
        <end position="328"/>
    </location>
</feature>
<evidence type="ECO:0000256" key="2">
    <source>
        <dbReference type="ARBA" id="ARBA00023157"/>
    </source>
</evidence>
<dbReference type="Gene3D" id="2.60.40.10">
    <property type="entry name" value="Immunoglobulins"/>
    <property type="match status" value="11"/>
</dbReference>
<dbReference type="InterPro" id="IPR007110">
    <property type="entry name" value="Ig-like_dom"/>
</dbReference>
<dbReference type="RefSeq" id="XP_031440369.1">
    <property type="nucleotide sequence ID" value="XM_031584509.1"/>
</dbReference>
<dbReference type="Pfam" id="PF13927">
    <property type="entry name" value="Ig_3"/>
    <property type="match status" value="5"/>
</dbReference>
<evidence type="ECO:0000259" key="5">
    <source>
        <dbReference type="PROSITE" id="PS50835"/>
    </source>
</evidence>
<feature type="domain" description="Ig-like" evidence="5">
    <location>
        <begin position="149"/>
        <end position="239"/>
    </location>
</feature>
<feature type="domain" description="Ig-like" evidence="5">
    <location>
        <begin position="630"/>
        <end position="699"/>
    </location>
</feature>
<feature type="domain" description="Ig-like" evidence="5">
    <location>
        <begin position="815"/>
        <end position="901"/>
    </location>
</feature>
<dbReference type="PANTHER" id="PTHR11481">
    <property type="entry name" value="IMMUNOGLOBULIN FC RECEPTOR"/>
    <property type="match status" value="1"/>
</dbReference>
<dbReference type="GO" id="GO:0007166">
    <property type="term" value="P:cell surface receptor signaling pathway"/>
    <property type="evidence" value="ECO:0007669"/>
    <property type="project" value="TreeGrafter"/>
</dbReference>
<dbReference type="InterPro" id="IPR003598">
    <property type="entry name" value="Ig_sub2"/>
</dbReference>
<proteinExistence type="predicted"/>
<accession>A0A6P8GMK1</accession>
<protein>
    <submittedName>
        <fullName evidence="7">Fc receptor-like protein 5 isoform X1</fullName>
    </submittedName>
</protein>
<sequence>MPVSEHLANPIPVLTNAKKKKCPSLSHSITPWFTFLCVLSDSSLLFICTVRQKAVVILKPNWTKLFRGDTVLFRCHIPGEPSTDWEYIWYKDEEELNPYKSWSESNEYKNVGPVDESDSGEYACLGMRKVDSVFSEISDAVILTVSERPKAVILPRPDWPQIFSGETVTFRCDIPGELPSEWRYRWRKDGQKVKPDGVGEMNIYRITAAEQTHSGKYTCTGLRKSDYKFSQASDSVTLTVAERPQAVAILTPKDMEIFSGEVVSLRCHIQDGEAAAEWRYSWYKRGYVGHNQISDEQEHSISPASEADSGDYTCRGTRKSDAQHSQTSEAIKLTVSGLPKVSISIRPDSPIFNGETVTLECMTASPSVWNYTWFKGSPQTETFPSDHESKGGNTLTIRGATESDQAEYWCQGERWNSTTSSLMSDPVYLTVSDLPTGSLTAEPQNPVFTGETVTLTCVVASYSDWSYQWYKGSSQSPVSQSDRYIREGNTLIIQGAVESDQDHYWCQGEKDTRPTSSHISTYVYLSVTALPSATLTVQPPSPVFSGEIVTFTCATQYLRDWAYKWYRRNSQDAVSQSGRFSRAANTLTIRGAAESDEDQYWCQGERDTRPTVSQISDSVTLNVLDLKPQPRITSNRADQVYTGSSVTLTCELDPSTATGWTFYWYRDSQNSEPVAQSDTNSYTINFMKVSDEASYFCSAGRGSPIYYTHYSNATWIRVTERPKAYITLLSNWTQIFSGETISLHCDIRGTTDTDWEYIWYKNGYLNNPVNREKEYRVTLVYGHRGDEYTCIGRRRRELMYSEMSEPYRVSVLERPLAVLSVPAQIWVNEGDLVTLSCEVKSSTAGWRFLWYRADSAAKHTLVYSNGGSFTITPAVLYHTGLYMCRAERGEPPYYTKYSELQPLWVTGLSPPASLVIRPNRTQHFIYKSLSLSCEMQGHPAGWRLRWFTDRGELTECPAGWRSVVGSTCTLVHPHTTDSGVYWCQSEMGLRSNPINVTFHDAEVILESPAHPVTEGDPLTLHCRYRKKPSNEEADIYKDGSPLQPTVTGEVTIPAVSKVHEGRYRCKHSERGESAESWVTVRDRAGTQRHKHLVLWLVVGLCIALAVVIVLGMLYRYRGLFLRGSLFGWGWQRANQESSEGQNRPVEGEGEKSSYVPWQYAGASRGPSDVVYTEIELKEMRRKWVKVKVKPAGGKLPMTHSQEVSILI</sequence>
<evidence type="ECO:0000313" key="7">
    <source>
        <dbReference type="RefSeq" id="XP_031440369.1"/>
    </source>
</evidence>
<keyword evidence="1" id="KW-0732">Signal</keyword>
<dbReference type="InterPro" id="IPR050488">
    <property type="entry name" value="Ig_Fc_receptor"/>
</dbReference>
<dbReference type="Proteomes" id="UP000515152">
    <property type="component" value="Chromosome 18"/>
</dbReference>
<feature type="domain" description="Ig-like" evidence="5">
    <location>
        <begin position="910"/>
        <end position="997"/>
    </location>
</feature>
<dbReference type="GeneID" id="105897108"/>
<feature type="transmembrane region" description="Helical" evidence="4">
    <location>
        <begin position="1092"/>
        <end position="1114"/>
    </location>
</feature>
<dbReference type="OrthoDB" id="6151406at2759"/>
<keyword evidence="4" id="KW-0472">Membrane</keyword>
<feature type="domain" description="Ig-like" evidence="5">
    <location>
        <begin position="531"/>
        <end position="613"/>
    </location>
</feature>
<evidence type="ECO:0000313" key="6">
    <source>
        <dbReference type="Proteomes" id="UP000515152"/>
    </source>
</evidence>
<keyword evidence="4" id="KW-0812">Transmembrane</keyword>
<dbReference type="GO" id="GO:0009897">
    <property type="term" value="C:external side of plasma membrane"/>
    <property type="evidence" value="ECO:0007669"/>
    <property type="project" value="TreeGrafter"/>
</dbReference>
<dbReference type="GO" id="GO:0004888">
    <property type="term" value="F:transmembrane signaling receptor activity"/>
    <property type="evidence" value="ECO:0007669"/>
    <property type="project" value="TreeGrafter"/>
</dbReference>
<dbReference type="InterPro" id="IPR036179">
    <property type="entry name" value="Ig-like_dom_sf"/>
</dbReference>
<evidence type="ECO:0000256" key="4">
    <source>
        <dbReference type="SAM" id="Phobius"/>
    </source>
</evidence>
<dbReference type="PANTHER" id="PTHR11481:SF64">
    <property type="entry name" value="FC RECEPTOR-LIKE PROTEIN 4"/>
    <property type="match status" value="1"/>
</dbReference>
<feature type="domain" description="Ig-like" evidence="5">
    <location>
        <begin position="435"/>
        <end position="520"/>
    </location>
</feature>
<evidence type="ECO:0000256" key="1">
    <source>
        <dbReference type="ARBA" id="ARBA00022729"/>
    </source>
</evidence>
<feature type="domain" description="Ig-like" evidence="5">
    <location>
        <begin position="1001"/>
        <end position="1079"/>
    </location>
</feature>
<dbReference type="GO" id="GO:0006955">
    <property type="term" value="P:immune response"/>
    <property type="evidence" value="ECO:0007669"/>
    <property type="project" value="TreeGrafter"/>
</dbReference>
<dbReference type="CDD" id="cd00096">
    <property type="entry name" value="Ig"/>
    <property type="match status" value="2"/>
</dbReference>
<dbReference type="PROSITE" id="PS50835">
    <property type="entry name" value="IG_LIKE"/>
    <property type="match status" value="11"/>
</dbReference>
<organism evidence="6 7">
    <name type="scientific">Clupea harengus</name>
    <name type="common">Atlantic herring</name>
    <dbReference type="NCBI Taxonomy" id="7950"/>
    <lineage>
        <taxon>Eukaryota</taxon>
        <taxon>Metazoa</taxon>
        <taxon>Chordata</taxon>
        <taxon>Craniata</taxon>
        <taxon>Vertebrata</taxon>
        <taxon>Euteleostomi</taxon>
        <taxon>Actinopterygii</taxon>
        <taxon>Neopterygii</taxon>
        <taxon>Teleostei</taxon>
        <taxon>Clupei</taxon>
        <taxon>Clupeiformes</taxon>
        <taxon>Clupeoidei</taxon>
        <taxon>Clupeidae</taxon>
        <taxon>Clupea</taxon>
    </lineage>
</organism>
<gene>
    <name evidence="7" type="primary">LOC105897108</name>
</gene>